<evidence type="ECO:0000256" key="1">
    <source>
        <dbReference type="ARBA" id="ARBA00038101"/>
    </source>
</evidence>
<dbReference type="Gene3D" id="1.20.930.20">
    <property type="entry name" value="Adaptor protein Cbl, N-terminal domain"/>
    <property type="match status" value="1"/>
</dbReference>
<organism evidence="3 4">
    <name type="scientific">Diversispora eburnea</name>
    <dbReference type="NCBI Taxonomy" id="1213867"/>
    <lineage>
        <taxon>Eukaryota</taxon>
        <taxon>Fungi</taxon>
        <taxon>Fungi incertae sedis</taxon>
        <taxon>Mucoromycota</taxon>
        <taxon>Glomeromycotina</taxon>
        <taxon>Glomeromycetes</taxon>
        <taxon>Diversisporales</taxon>
        <taxon>Diversisporaceae</taxon>
        <taxon>Diversispora</taxon>
    </lineage>
</organism>
<gene>
    <name evidence="3" type="ORF">DEBURN_LOCUS3585</name>
</gene>
<dbReference type="InterPro" id="IPR050767">
    <property type="entry name" value="Sel1_AlgK"/>
</dbReference>
<dbReference type="Pfam" id="PF07714">
    <property type="entry name" value="PK_Tyr_Ser-Thr"/>
    <property type="match status" value="2"/>
</dbReference>
<dbReference type="PANTHER" id="PTHR11102:SF160">
    <property type="entry name" value="ERAD-ASSOCIATED E3 UBIQUITIN-PROTEIN LIGASE COMPONENT HRD3"/>
    <property type="match status" value="1"/>
</dbReference>
<dbReference type="InterPro" id="IPR036537">
    <property type="entry name" value="Adaptor_Cbl_N_dom_sf"/>
</dbReference>
<dbReference type="PROSITE" id="PS50011">
    <property type="entry name" value="PROTEIN_KINASE_DOM"/>
    <property type="match status" value="1"/>
</dbReference>
<dbReference type="PANTHER" id="PTHR11102">
    <property type="entry name" value="SEL-1-LIKE PROTEIN"/>
    <property type="match status" value="1"/>
</dbReference>
<dbReference type="Gene3D" id="1.25.40.10">
    <property type="entry name" value="Tetratricopeptide repeat domain"/>
    <property type="match status" value="1"/>
</dbReference>
<comment type="similarity">
    <text evidence="1">Belongs to the sel-1 family.</text>
</comment>
<dbReference type="Pfam" id="PF08238">
    <property type="entry name" value="Sel1"/>
    <property type="match status" value="3"/>
</dbReference>
<dbReference type="OrthoDB" id="2384430at2759"/>
<dbReference type="CDD" id="cd21037">
    <property type="entry name" value="MLKL_NTD"/>
    <property type="match status" value="1"/>
</dbReference>
<dbReference type="GO" id="GO:0005524">
    <property type="term" value="F:ATP binding"/>
    <property type="evidence" value="ECO:0007669"/>
    <property type="project" value="InterPro"/>
</dbReference>
<reference evidence="3" key="1">
    <citation type="submission" date="2021-06" db="EMBL/GenBank/DDBJ databases">
        <authorList>
            <person name="Kallberg Y."/>
            <person name="Tangrot J."/>
            <person name="Rosling A."/>
        </authorList>
    </citation>
    <scope>NUCLEOTIDE SEQUENCE</scope>
    <source>
        <strain evidence="3">AZ414A</strain>
    </source>
</reference>
<dbReference type="InterPro" id="IPR059179">
    <property type="entry name" value="MLKL-like_MCAfunc"/>
</dbReference>
<dbReference type="Proteomes" id="UP000789706">
    <property type="component" value="Unassembled WGS sequence"/>
</dbReference>
<evidence type="ECO:0000313" key="3">
    <source>
        <dbReference type="EMBL" id="CAG8479570.1"/>
    </source>
</evidence>
<evidence type="ECO:0000259" key="2">
    <source>
        <dbReference type="PROSITE" id="PS50011"/>
    </source>
</evidence>
<protein>
    <submittedName>
        <fullName evidence="3">7742_t:CDS:1</fullName>
    </submittedName>
</protein>
<dbReference type="AlphaFoldDB" id="A0A9N8W729"/>
<dbReference type="InterPro" id="IPR011990">
    <property type="entry name" value="TPR-like_helical_dom_sf"/>
</dbReference>
<feature type="domain" description="Protein kinase" evidence="2">
    <location>
        <begin position="205"/>
        <end position="471"/>
    </location>
</feature>
<accession>A0A9N8W729</accession>
<dbReference type="EMBL" id="CAJVPK010000231">
    <property type="protein sequence ID" value="CAG8479570.1"/>
    <property type="molecule type" value="Genomic_DNA"/>
</dbReference>
<keyword evidence="4" id="KW-1185">Reference proteome</keyword>
<dbReference type="Gene3D" id="1.10.510.10">
    <property type="entry name" value="Transferase(Phosphotransferase) domain 1"/>
    <property type="match status" value="2"/>
</dbReference>
<dbReference type="GO" id="GO:0004672">
    <property type="term" value="F:protein kinase activity"/>
    <property type="evidence" value="ECO:0007669"/>
    <property type="project" value="InterPro"/>
</dbReference>
<dbReference type="InterPro" id="IPR000719">
    <property type="entry name" value="Prot_kinase_dom"/>
</dbReference>
<sequence>MAANVAEIPLHLLPYGELFTNFFRLGSEIITLTTKAEHNLSNCEFFKIRINAAMASVKELNQRNDDIFFTKENIDLFNAFVHCMKKIKKYIIGISQLGRIQSYLQGNIIEKKFKDLTTEFDSYMQSLHFSFVMIYLDRKEELRIVKNEVKKTRKFISQVKGGIPDPSNQNVSTQIHEVLKMNIDFQKQHKAKSYIVNESEIEIADESLQFLDQGFYHTIPNCKERGKISKRLHRDSGEEAAFKEFPIVSSETELDIKHQVIILQRLKTSDHIIKFYGIVKDEHKFFLVTEWMEEGDLIEYYEKYPNISWKTKIDFAIDILNKNHKVKIANFGLSRTFTEVTRNIQKANLDIVRYMAPEKLQNDKKHDYDVKCEIYSFGALLWEIAEEKRPFNAITDFQVIRDLVLEKLFREPLSDGVPDFWRNLGQAPDEPDTEESSCFYNEEDDILDINTPINTPGYMSVQQAIDEHKNGNKKIAWKCFCDHADKGDVTAKFWVGYYLFNYDNSEIDEFESTKEKNLIKAAQLFKESADNGKTEAQYWYGTCLWSGKGVKINYNEALKYLKKAADKGYTNAMYNVGSAYYTGKGVDEDKGLGIHYLRKAAGKNHTKAIEMCRSFKIPIYIQQ</sequence>
<dbReference type="InterPro" id="IPR001245">
    <property type="entry name" value="Ser-Thr/Tyr_kinase_cat_dom"/>
</dbReference>
<dbReference type="InterPro" id="IPR011009">
    <property type="entry name" value="Kinase-like_dom_sf"/>
</dbReference>
<name>A0A9N8W729_9GLOM</name>
<dbReference type="SUPFAM" id="SSF56112">
    <property type="entry name" value="Protein kinase-like (PK-like)"/>
    <property type="match status" value="1"/>
</dbReference>
<dbReference type="SMART" id="SM00671">
    <property type="entry name" value="SEL1"/>
    <property type="match status" value="2"/>
</dbReference>
<proteinExistence type="inferred from homology"/>
<dbReference type="SUPFAM" id="SSF81901">
    <property type="entry name" value="HCP-like"/>
    <property type="match status" value="1"/>
</dbReference>
<dbReference type="InterPro" id="IPR006597">
    <property type="entry name" value="Sel1-like"/>
</dbReference>
<evidence type="ECO:0000313" key="4">
    <source>
        <dbReference type="Proteomes" id="UP000789706"/>
    </source>
</evidence>
<comment type="caution">
    <text evidence="3">The sequence shown here is derived from an EMBL/GenBank/DDBJ whole genome shotgun (WGS) entry which is preliminary data.</text>
</comment>
<dbReference type="GO" id="GO:0007166">
    <property type="term" value="P:cell surface receptor signaling pathway"/>
    <property type="evidence" value="ECO:0007669"/>
    <property type="project" value="InterPro"/>
</dbReference>